<evidence type="ECO:0008006" key="3">
    <source>
        <dbReference type="Google" id="ProtNLM"/>
    </source>
</evidence>
<dbReference type="RefSeq" id="WP_004764173.1">
    <property type="nucleotide sequence ID" value="NZ_AHMY02000010.1"/>
</dbReference>
<dbReference type="EMBL" id="AHMY02000010">
    <property type="protein sequence ID" value="EKO17506.1"/>
    <property type="molecule type" value="Genomic_DNA"/>
</dbReference>
<reference evidence="1 2" key="1">
    <citation type="submission" date="2012-10" db="EMBL/GenBank/DDBJ databases">
        <authorList>
            <person name="Harkins D.M."/>
            <person name="Durkin A.S."/>
            <person name="Brinkac L.M."/>
            <person name="Selengut J.D."/>
            <person name="Sanka R."/>
            <person name="DePew J."/>
            <person name="Purushe J."/>
            <person name="Peacock S.J."/>
            <person name="Thaipadungpanit J."/>
            <person name="Wuthiekanun V.W."/>
            <person name="Day N.P."/>
            <person name="Vinetz J.M."/>
            <person name="Sutton G.G."/>
            <person name="Nelson W.C."/>
            <person name="Fouts D.E."/>
        </authorList>
    </citation>
    <scope>NUCLEOTIDE SEQUENCE [LARGE SCALE GENOMIC DNA]</scope>
    <source>
        <strain evidence="1 2">H1</strain>
    </source>
</reference>
<dbReference type="Proteomes" id="UP000006253">
    <property type="component" value="Unassembled WGS sequence"/>
</dbReference>
<organism evidence="1 2">
    <name type="scientific">Leptospira kirschneri str. H1</name>
    <dbReference type="NCBI Taxonomy" id="1049966"/>
    <lineage>
        <taxon>Bacteria</taxon>
        <taxon>Pseudomonadati</taxon>
        <taxon>Spirochaetota</taxon>
        <taxon>Spirochaetia</taxon>
        <taxon>Leptospirales</taxon>
        <taxon>Leptospiraceae</taxon>
        <taxon>Leptospira</taxon>
    </lineage>
</organism>
<evidence type="ECO:0000313" key="2">
    <source>
        <dbReference type="Proteomes" id="UP000006253"/>
    </source>
</evidence>
<evidence type="ECO:0000313" key="1">
    <source>
        <dbReference type="EMBL" id="EKO17506.1"/>
    </source>
</evidence>
<comment type="caution">
    <text evidence="1">The sequence shown here is derived from an EMBL/GenBank/DDBJ whole genome shotgun (WGS) entry which is preliminary data.</text>
</comment>
<dbReference type="AlphaFoldDB" id="A0A0E2BJK0"/>
<sequence>MDYIVYKNLKNYKYQLVKPYNFQTEIKTDFSLRIGKSEVKVFVDLDREGLLKIDAGYAWDGPSGPTIDTKTFIRGSLVHDALYQLMREEKLDRIKYRENVDQLLKKICLEDGMSSFRASYVYQFVRWFGESAAKPKDESKELEIAP</sequence>
<proteinExistence type="predicted"/>
<name>A0A0E2BJK0_9LEPT</name>
<gene>
    <name evidence="1" type="ORF">LEP1GSC081_0539</name>
</gene>
<protein>
    <recommendedName>
        <fullName evidence="3">PF07087 domain protein</fullName>
    </recommendedName>
</protein>
<accession>A0A0E2BJK0</accession>